<dbReference type="AlphaFoldDB" id="A0A240E733"/>
<evidence type="ECO:0000313" key="3">
    <source>
        <dbReference type="Proteomes" id="UP000219042"/>
    </source>
</evidence>
<feature type="region of interest" description="Disordered" evidence="1">
    <location>
        <begin position="730"/>
        <end position="749"/>
    </location>
</feature>
<keyword evidence="3" id="KW-1185">Reference proteome</keyword>
<sequence length="760" mass="78952">MNKSKIQNLPSQQGFATILVVLLVGLALGASVLGTAYYLRSSQSSLVSGHALTNVQSGAWNGVEIVRRYLAELTTAEQLTALTGQTLTVSKPSGTNSGSLSAVINNVEQNGTTYLITAIITNISNASKASSKVQVTYEVNLGSGGTSTIVDTTTINVIDIYGDLNVGGGIEVKGGENAVINVHGNFTSSGNTFTGVSELNVTGNVKLNGGGERITSITSNGNVYLGAGSEVDYVYAKGTVTVDSGKQEGEIYANKDIIITNGSVKVANTFTNIELSGGGTLTTAVAGGYIKVSNGSVGTANAQGDITFSGSSATSLISGANITIGNGTIGTAKAKGTITATGGNITNALAKGNILISNYPTFTNITTEQTFYCNTQWWNTFISIKATKISGVSNCPSSNSGINTDSIPSVTFASDEPTTPTGSTKTVATNDGIKVNAYDYLSNANYIFYTDTNGRIKVKVQNVWNQSKSIDYSGDYYLGKIRLGGNQYWAGNSYTGYLCKSLDINELEYCENTPNIGQLKNYIYQLKLFPNEPNTTNGQYVSYDTGSKTWSLADTGNYNSTSNPIAPDVPSLAPGVMFFYGNLNVGQGAYTNTIIATGDIIASIPAVYAPNYAGAGKVCNISGYQMPVNLCSSSSTLTKITVANIALMAGSCTDSTSLTTCKSTYMGGNITLNSNAYIYGNVIAGSRFNTSGASYVAGGITAANLGASSQSSSSFNSKVTIDLTNVDKSTIGNSGSTDTENGGGTNSTSTTASIKWARYL</sequence>
<reference evidence="3" key="1">
    <citation type="submission" date="2016-09" db="EMBL/GenBank/DDBJ databases">
        <authorList>
            <person name="Varghese N."/>
            <person name="Submissions S."/>
        </authorList>
    </citation>
    <scope>NUCLEOTIDE SEQUENCE [LARGE SCALE GENOMIC DNA]</scope>
    <source>
        <strain evidence="3">ANC 4466</strain>
    </source>
</reference>
<dbReference type="Proteomes" id="UP000219042">
    <property type="component" value="Unassembled WGS sequence"/>
</dbReference>
<protein>
    <submittedName>
        <fullName evidence="2">Uncharacterized protein</fullName>
    </submittedName>
</protein>
<feature type="compositionally biased region" description="Low complexity" evidence="1">
    <location>
        <begin position="732"/>
        <end position="749"/>
    </location>
</feature>
<name>A0A240E733_9GAMM</name>
<organism evidence="2 3">
    <name type="scientific">Acinetobacter puyangensis</name>
    <dbReference type="NCBI Taxonomy" id="1096779"/>
    <lineage>
        <taxon>Bacteria</taxon>
        <taxon>Pseudomonadati</taxon>
        <taxon>Pseudomonadota</taxon>
        <taxon>Gammaproteobacteria</taxon>
        <taxon>Moraxellales</taxon>
        <taxon>Moraxellaceae</taxon>
        <taxon>Acinetobacter</taxon>
    </lineage>
</organism>
<accession>A0A240E733</accession>
<dbReference type="RefSeq" id="WP_097078795.1">
    <property type="nucleotide sequence ID" value="NZ_BAABHT010000001.1"/>
</dbReference>
<proteinExistence type="predicted"/>
<gene>
    <name evidence="2" type="ORF">SAMN05421731_103292</name>
</gene>
<evidence type="ECO:0000256" key="1">
    <source>
        <dbReference type="SAM" id="MobiDB-lite"/>
    </source>
</evidence>
<dbReference type="OrthoDB" id="6232704at2"/>
<evidence type="ECO:0000313" key="2">
    <source>
        <dbReference type="EMBL" id="SNX44554.1"/>
    </source>
</evidence>
<dbReference type="EMBL" id="OANT01000003">
    <property type="protein sequence ID" value="SNX44554.1"/>
    <property type="molecule type" value="Genomic_DNA"/>
</dbReference>